<evidence type="ECO:0008006" key="3">
    <source>
        <dbReference type="Google" id="ProtNLM"/>
    </source>
</evidence>
<keyword evidence="2" id="KW-1185">Reference proteome</keyword>
<comment type="caution">
    <text evidence="1">The sequence shown here is derived from an EMBL/GenBank/DDBJ whole genome shotgun (WGS) entry which is preliminary data.</text>
</comment>
<accession>A0ABT9FVQ0</accession>
<evidence type="ECO:0000313" key="1">
    <source>
        <dbReference type="EMBL" id="MDP4098591.1"/>
    </source>
</evidence>
<name>A0ABT9FVQ0_9BACL</name>
<dbReference type="RefSeq" id="WP_305756213.1">
    <property type="nucleotide sequence ID" value="NZ_JAPCKK010000029.1"/>
</dbReference>
<evidence type="ECO:0000313" key="2">
    <source>
        <dbReference type="Proteomes" id="UP001241848"/>
    </source>
</evidence>
<dbReference type="EMBL" id="JAPCKK010000029">
    <property type="protein sequence ID" value="MDP4098591.1"/>
    <property type="molecule type" value="Genomic_DNA"/>
</dbReference>
<reference evidence="1 2" key="1">
    <citation type="submission" date="2022-10" db="EMBL/GenBank/DDBJ databases">
        <title>Paenibacillus description and whole genome data of maize root bacterial community.</title>
        <authorList>
            <person name="Marton D."/>
            <person name="Farkas M."/>
            <person name="Cserhati M."/>
        </authorList>
    </citation>
    <scope>NUCLEOTIDE SEQUENCE [LARGE SCALE GENOMIC DNA]</scope>
    <source>
        <strain evidence="1 2">P96</strain>
    </source>
</reference>
<protein>
    <recommendedName>
        <fullName evidence="3">Flagellar protein FliT</fullName>
    </recommendedName>
</protein>
<dbReference type="Proteomes" id="UP001241848">
    <property type="component" value="Unassembled WGS sequence"/>
</dbReference>
<proteinExistence type="predicted"/>
<organism evidence="1 2">
    <name type="scientific">Paenibacillus zeirhizosphaerae</name>
    <dbReference type="NCBI Taxonomy" id="2987519"/>
    <lineage>
        <taxon>Bacteria</taxon>
        <taxon>Bacillati</taxon>
        <taxon>Bacillota</taxon>
        <taxon>Bacilli</taxon>
        <taxon>Bacillales</taxon>
        <taxon>Paenibacillaceae</taxon>
        <taxon>Paenibacillus</taxon>
    </lineage>
</organism>
<sequence>MNNDQAEINAVLERLSNLTERFVVQLEDKTSEEVEAFVSERQMVVDQLQQVTGTTVLNDKQKKELANILSYDERIQQHMLSLRNNAQQWLMKRNAAKVQKNVYESRYTPDSYLMDKRK</sequence>
<gene>
    <name evidence="1" type="ORF">OIN60_17810</name>
</gene>